<accession>A0ABS8WN55</accession>
<keyword evidence="2" id="KW-1185">Reference proteome</keyword>
<protein>
    <submittedName>
        <fullName evidence="1">Uncharacterized protein</fullName>
    </submittedName>
</protein>
<gene>
    <name evidence="1" type="ORF">HAX54_047613</name>
</gene>
<organism evidence="1 2">
    <name type="scientific">Datura stramonium</name>
    <name type="common">Jimsonweed</name>
    <name type="synonym">Common thornapple</name>
    <dbReference type="NCBI Taxonomy" id="4076"/>
    <lineage>
        <taxon>Eukaryota</taxon>
        <taxon>Viridiplantae</taxon>
        <taxon>Streptophyta</taxon>
        <taxon>Embryophyta</taxon>
        <taxon>Tracheophyta</taxon>
        <taxon>Spermatophyta</taxon>
        <taxon>Magnoliopsida</taxon>
        <taxon>eudicotyledons</taxon>
        <taxon>Gunneridae</taxon>
        <taxon>Pentapetalae</taxon>
        <taxon>asterids</taxon>
        <taxon>lamiids</taxon>
        <taxon>Solanales</taxon>
        <taxon>Solanaceae</taxon>
        <taxon>Solanoideae</taxon>
        <taxon>Datureae</taxon>
        <taxon>Datura</taxon>
    </lineage>
</organism>
<name>A0ABS8WN55_DATST</name>
<evidence type="ECO:0000313" key="2">
    <source>
        <dbReference type="Proteomes" id="UP000823775"/>
    </source>
</evidence>
<sequence length="87" mass="8689">MESRHNCFSSTEASKFDACRPSDSAVSGTVSAAVEAPFSDAGGTPDSDAEAVLLPAGTEAIGAVVLDPSRSSGLPGCAKPCFKRGLA</sequence>
<dbReference type="EMBL" id="JACEIK010007717">
    <property type="protein sequence ID" value="MCE3050584.1"/>
    <property type="molecule type" value="Genomic_DNA"/>
</dbReference>
<comment type="caution">
    <text evidence="1">The sequence shown here is derived from an EMBL/GenBank/DDBJ whole genome shotgun (WGS) entry which is preliminary data.</text>
</comment>
<proteinExistence type="predicted"/>
<evidence type="ECO:0000313" key="1">
    <source>
        <dbReference type="EMBL" id="MCE3050584.1"/>
    </source>
</evidence>
<dbReference type="Proteomes" id="UP000823775">
    <property type="component" value="Unassembled WGS sequence"/>
</dbReference>
<reference evidence="1 2" key="1">
    <citation type="journal article" date="2021" name="BMC Genomics">
        <title>Datura genome reveals duplications of psychoactive alkaloid biosynthetic genes and high mutation rate following tissue culture.</title>
        <authorList>
            <person name="Rajewski A."/>
            <person name="Carter-House D."/>
            <person name="Stajich J."/>
            <person name="Litt A."/>
        </authorList>
    </citation>
    <scope>NUCLEOTIDE SEQUENCE [LARGE SCALE GENOMIC DNA]</scope>
    <source>
        <strain evidence="1">AR-01</strain>
    </source>
</reference>